<dbReference type="Pfam" id="PF00994">
    <property type="entry name" value="MoCF_biosynth"/>
    <property type="match status" value="1"/>
</dbReference>
<accession>A0A0P6XCF7</accession>
<dbReference type="Gene3D" id="3.40.980.10">
    <property type="entry name" value="MoaB/Mog-like domain"/>
    <property type="match status" value="1"/>
</dbReference>
<dbReference type="Pfam" id="PF18146">
    <property type="entry name" value="CinA_KH"/>
    <property type="match status" value="1"/>
</dbReference>
<dbReference type="CDD" id="cd00885">
    <property type="entry name" value="cinA"/>
    <property type="match status" value="1"/>
</dbReference>
<dbReference type="AlphaFoldDB" id="A0A0P6XCF7"/>
<dbReference type="PANTHER" id="PTHR13939">
    <property type="entry name" value="NICOTINAMIDE-NUCLEOTIDE AMIDOHYDROLASE PNCC"/>
    <property type="match status" value="1"/>
</dbReference>
<keyword evidence="4" id="KW-1185">Reference proteome</keyword>
<evidence type="ECO:0000256" key="1">
    <source>
        <dbReference type="HAMAP-Rule" id="MF_00226"/>
    </source>
</evidence>
<dbReference type="EMBL" id="LGCM01000043">
    <property type="protein sequence ID" value="KPL80105.1"/>
    <property type="molecule type" value="Genomic_DNA"/>
</dbReference>
<protein>
    <recommendedName>
        <fullName evidence="1">CinA-like protein</fullName>
    </recommendedName>
</protein>
<dbReference type="NCBIfam" id="TIGR00200">
    <property type="entry name" value="cinA_nterm"/>
    <property type="match status" value="1"/>
</dbReference>
<evidence type="ECO:0000259" key="2">
    <source>
        <dbReference type="SMART" id="SM00852"/>
    </source>
</evidence>
<proteinExistence type="inferred from homology"/>
<dbReference type="STRING" id="229921.ADN01_12645"/>
<evidence type="ECO:0000313" key="3">
    <source>
        <dbReference type="EMBL" id="KPL80105.1"/>
    </source>
</evidence>
<organism evidence="3 4">
    <name type="scientific">Levilinea saccharolytica</name>
    <dbReference type="NCBI Taxonomy" id="229921"/>
    <lineage>
        <taxon>Bacteria</taxon>
        <taxon>Bacillati</taxon>
        <taxon>Chloroflexota</taxon>
        <taxon>Anaerolineae</taxon>
        <taxon>Anaerolineales</taxon>
        <taxon>Anaerolineaceae</taxon>
        <taxon>Levilinea</taxon>
    </lineage>
</organism>
<feature type="domain" description="MoaB/Mog" evidence="2">
    <location>
        <begin position="5"/>
        <end position="172"/>
    </location>
</feature>
<dbReference type="PANTHER" id="PTHR13939:SF0">
    <property type="entry name" value="NMN AMIDOHYDROLASE-LIKE PROTEIN YFAY"/>
    <property type="match status" value="1"/>
</dbReference>
<comment type="similarity">
    <text evidence="1">Belongs to the CinA family.</text>
</comment>
<dbReference type="OrthoDB" id="9801454at2"/>
<dbReference type="SMART" id="SM00852">
    <property type="entry name" value="MoCF_biosynth"/>
    <property type="match status" value="1"/>
</dbReference>
<reference evidence="3 4" key="1">
    <citation type="submission" date="2015-07" db="EMBL/GenBank/DDBJ databases">
        <title>Genome sequence of Levilinea saccharolytica DSM 16555.</title>
        <authorList>
            <person name="Hemp J."/>
            <person name="Ward L.M."/>
            <person name="Pace L.A."/>
            <person name="Fischer W.W."/>
        </authorList>
    </citation>
    <scope>NUCLEOTIDE SEQUENCE [LARGE SCALE GENOMIC DNA]</scope>
    <source>
        <strain evidence="3 4">KIBI-1</strain>
    </source>
</reference>
<evidence type="ECO:0000313" key="4">
    <source>
        <dbReference type="Proteomes" id="UP000050501"/>
    </source>
</evidence>
<name>A0A0P6XCF7_9CHLR</name>
<sequence length="386" mass="42690">MPAAEIIAIGTELLLGEIQDTNTRFLARSLRELGIDLYRTTIIGDNVSRIADALREACQRADVIITTGGLGPTVDDPTRQAVADCLNVPLEFRPDLWQQIQDRFKRFNRQATENNRRQAWVPQGAQAIENPVGTAPAFYAENGPALIVCLPGVPREMEYLLANTVLPLLRDRLPESGTIQAVVLHTAGVGESQVDEWVADLETESNPTVGLLAHPGIVDIRVTAKAHDVDQAHTMMQPILATLHKRLGDHIYGQDDQTLDSVVQSLLAARQWYALAIECGLQGELYRRINSLPNISTLTDLSSQPCGLPELRHLLETERYQRSAQVALGAVLLPEGPRYVLTLCLMTPTLTVDQQRAYGGSPENAPQWASNMALDFLRRHLLQKHK</sequence>
<dbReference type="InterPro" id="IPR041424">
    <property type="entry name" value="CinA_KH"/>
</dbReference>
<dbReference type="HAMAP" id="MF_00226_B">
    <property type="entry name" value="CinA_B"/>
    <property type="match status" value="1"/>
</dbReference>
<comment type="caution">
    <text evidence="3">The sequence shown here is derived from an EMBL/GenBank/DDBJ whole genome shotgun (WGS) entry which is preliminary data.</text>
</comment>
<dbReference type="InterPro" id="IPR001453">
    <property type="entry name" value="MoaB/Mog_dom"/>
</dbReference>
<dbReference type="SUPFAM" id="SSF53218">
    <property type="entry name" value="Molybdenum cofactor biosynthesis proteins"/>
    <property type="match status" value="1"/>
</dbReference>
<dbReference type="NCBIfam" id="TIGR00177">
    <property type="entry name" value="molyb_syn"/>
    <property type="match status" value="1"/>
</dbReference>
<dbReference type="RefSeq" id="WP_062418142.1">
    <property type="nucleotide sequence ID" value="NZ_DF967974.1"/>
</dbReference>
<dbReference type="InterPro" id="IPR050101">
    <property type="entry name" value="CinA"/>
</dbReference>
<dbReference type="Gene3D" id="3.30.70.2860">
    <property type="match status" value="1"/>
</dbReference>
<dbReference type="Proteomes" id="UP000050501">
    <property type="component" value="Unassembled WGS sequence"/>
</dbReference>
<gene>
    <name evidence="3" type="ORF">ADN01_12645</name>
</gene>
<dbReference type="InterPro" id="IPR008135">
    <property type="entry name" value="Competence-induced_CinA"/>
</dbReference>
<dbReference type="InterPro" id="IPR036425">
    <property type="entry name" value="MoaB/Mog-like_dom_sf"/>
</dbReference>